<evidence type="ECO:0000313" key="2">
    <source>
        <dbReference type="Proteomes" id="UP000824782"/>
    </source>
</evidence>
<dbReference type="AlphaFoldDB" id="A0AAV6Z8K8"/>
<gene>
    <name evidence="1" type="ORF">GDO81_020176</name>
</gene>
<dbReference type="Proteomes" id="UP000824782">
    <property type="component" value="Unassembled WGS sequence"/>
</dbReference>
<protein>
    <submittedName>
        <fullName evidence="1">Uncharacterized protein</fullName>
    </submittedName>
</protein>
<reference evidence="1" key="1">
    <citation type="thesis" date="2020" institute="ProQuest LLC" country="789 East Eisenhower Parkway, Ann Arbor, MI, USA">
        <title>Comparative Genomics and Chromosome Evolution.</title>
        <authorList>
            <person name="Mudd A.B."/>
        </authorList>
    </citation>
    <scope>NUCLEOTIDE SEQUENCE</scope>
    <source>
        <strain evidence="1">237g6f4</strain>
        <tissue evidence="1">Blood</tissue>
    </source>
</reference>
<sequence length="194" mass="21538">MAASLIPEPQIVRFAKVPARKRQNHQPKGVNECLYVPPTPHGPCPCVLFRALIRHFPPSPVSCTLLHLVLTLLDVLHVTSKILEWSTLSATRVLLRRGPWGPQSADHDTMAKRQHDFPAVNTKCLTVESTDNASLSGVCIYICVYICIYIIYEDCKRLTPELPERPAHNVALFAGSAGSFRVKASVLFSKFASH</sequence>
<proteinExistence type="predicted"/>
<keyword evidence="2" id="KW-1185">Reference proteome</keyword>
<comment type="caution">
    <text evidence="1">The sequence shown here is derived from an EMBL/GenBank/DDBJ whole genome shotgun (WGS) entry which is preliminary data.</text>
</comment>
<organism evidence="1 2">
    <name type="scientific">Engystomops pustulosus</name>
    <name type="common">Tungara frog</name>
    <name type="synonym">Physalaemus pustulosus</name>
    <dbReference type="NCBI Taxonomy" id="76066"/>
    <lineage>
        <taxon>Eukaryota</taxon>
        <taxon>Metazoa</taxon>
        <taxon>Chordata</taxon>
        <taxon>Craniata</taxon>
        <taxon>Vertebrata</taxon>
        <taxon>Euteleostomi</taxon>
        <taxon>Amphibia</taxon>
        <taxon>Batrachia</taxon>
        <taxon>Anura</taxon>
        <taxon>Neobatrachia</taxon>
        <taxon>Hyloidea</taxon>
        <taxon>Leptodactylidae</taxon>
        <taxon>Leiuperinae</taxon>
        <taxon>Engystomops</taxon>
    </lineage>
</organism>
<name>A0AAV6Z8K8_ENGPU</name>
<accession>A0AAV6Z8K8</accession>
<evidence type="ECO:0000313" key="1">
    <source>
        <dbReference type="EMBL" id="KAG8545877.1"/>
    </source>
</evidence>
<dbReference type="EMBL" id="WNYA01001384">
    <property type="protein sequence ID" value="KAG8545877.1"/>
    <property type="molecule type" value="Genomic_DNA"/>
</dbReference>